<dbReference type="OrthoDB" id="9809288at2"/>
<feature type="domain" description="Nitroreductase" evidence="7">
    <location>
        <begin position="8"/>
        <end position="186"/>
    </location>
</feature>
<dbReference type="PANTHER" id="PTHR43673">
    <property type="entry name" value="NAD(P)H NITROREDUCTASE YDGI-RELATED"/>
    <property type="match status" value="1"/>
</dbReference>
<dbReference type="SUPFAM" id="SSF55469">
    <property type="entry name" value="FMN-dependent nitroreductase-like"/>
    <property type="match status" value="1"/>
</dbReference>
<reference evidence="8 9" key="1">
    <citation type="submission" date="2016-11" db="EMBL/GenBank/DDBJ databases">
        <authorList>
            <person name="Jaros S."/>
            <person name="Januszkiewicz K."/>
            <person name="Wedrychowicz H."/>
        </authorList>
    </citation>
    <scope>NUCLEOTIDE SEQUENCE [LARGE SCALE GENOMIC DNA]</scope>
    <source>
        <strain evidence="8 9">DSM 25660</strain>
    </source>
</reference>
<evidence type="ECO:0000259" key="7">
    <source>
        <dbReference type="Pfam" id="PF00881"/>
    </source>
</evidence>
<organism evidence="8 9">
    <name type="scientific">Flavobacterium fontis</name>
    <dbReference type="NCBI Taxonomy" id="1124188"/>
    <lineage>
        <taxon>Bacteria</taxon>
        <taxon>Pseudomonadati</taxon>
        <taxon>Bacteroidota</taxon>
        <taxon>Flavobacteriia</taxon>
        <taxon>Flavobacteriales</taxon>
        <taxon>Flavobacteriaceae</taxon>
        <taxon>Flavobacterium</taxon>
    </lineage>
</organism>
<gene>
    <name evidence="8" type="ORF">SAMN05444377_106132</name>
</gene>
<evidence type="ECO:0000256" key="6">
    <source>
        <dbReference type="ARBA" id="ARBA00023002"/>
    </source>
</evidence>
<keyword evidence="4" id="KW-0288">FMN</keyword>
<evidence type="ECO:0000256" key="5">
    <source>
        <dbReference type="ARBA" id="ARBA00022857"/>
    </source>
</evidence>
<dbReference type="Gene3D" id="3.40.109.10">
    <property type="entry name" value="NADH Oxidase"/>
    <property type="match status" value="1"/>
</dbReference>
<dbReference type="AlphaFoldDB" id="A0A1M5ALY0"/>
<evidence type="ECO:0000256" key="2">
    <source>
        <dbReference type="ARBA" id="ARBA00007118"/>
    </source>
</evidence>
<dbReference type="EMBL" id="FQVQ01000006">
    <property type="protein sequence ID" value="SHF31144.1"/>
    <property type="molecule type" value="Genomic_DNA"/>
</dbReference>
<dbReference type="PANTHER" id="PTHR43673:SF2">
    <property type="entry name" value="NITROREDUCTASE"/>
    <property type="match status" value="1"/>
</dbReference>
<evidence type="ECO:0000256" key="1">
    <source>
        <dbReference type="ARBA" id="ARBA00001917"/>
    </source>
</evidence>
<evidence type="ECO:0000256" key="4">
    <source>
        <dbReference type="ARBA" id="ARBA00022643"/>
    </source>
</evidence>
<dbReference type="InterPro" id="IPR000415">
    <property type="entry name" value="Nitroreductase-like"/>
</dbReference>
<dbReference type="Proteomes" id="UP000184147">
    <property type="component" value="Unassembled WGS sequence"/>
</dbReference>
<comment type="similarity">
    <text evidence="2">Belongs to the nitroreductase family.</text>
</comment>
<dbReference type="InterPro" id="IPR029479">
    <property type="entry name" value="Nitroreductase"/>
</dbReference>
<name>A0A1M5ALY0_9FLAO</name>
<accession>A0A1M5ALY0</accession>
<dbReference type="Pfam" id="PF00881">
    <property type="entry name" value="Nitroreductase"/>
    <property type="match status" value="1"/>
</dbReference>
<dbReference type="InterPro" id="IPR033878">
    <property type="entry name" value="NfsB-like"/>
</dbReference>
<dbReference type="RefSeq" id="WP_073362902.1">
    <property type="nucleotide sequence ID" value="NZ_FQVQ01000006.1"/>
</dbReference>
<dbReference type="GO" id="GO:0016491">
    <property type="term" value="F:oxidoreductase activity"/>
    <property type="evidence" value="ECO:0007669"/>
    <property type="project" value="UniProtKB-KW"/>
</dbReference>
<sequence>MSEFNQNARWRYATKKYDATRKVSDADIATLKDAINLSASSYGLQPYKVIFVENPELRAQLQPASWGQSQIVDASHLVVFANELNLGNEQIDAYFENMVQTRGIALSDVQGYMDFMKNTINAIPEEARNVWTAKQTYIALSNLMNAAAELKIDTTPMEGFDAQQYNQILGLNERNLNAAVVCAIGYRHHDDATQHAPKVRKSESQLFETL</sequence>
<evidence type="ECO:0000313" key="9">
    <source>
        <dbReference type="Proteomes" id="UP000184147"/>
    </source>
</evidence>
<keyword evidence="6" id="KW-0560">Oxidoreductase</keyword>
<dbReference type="CDD" id="cd02149">
    <property type="entry name" value="NfsB-like"/>
    <property type="match status" value="1"/>
</dbReference>
<comment type="cofactor">
    <cofactor evidence="1">
        <name>FMN</name>
        <dbReference type="ChEBI" id="CHEBI:58210"/>
    </cofactor>
</comment>
<keyword evidence="3" id="KW-0285">Flavoprotein</keyword>
<proteinExistence type="inferred from homology"/>
<evidence type="ECO:0000256" key="3">
    <source>
        <dbReference type="ARBA" id="ARBA00022630"/>
    </source>
</evidence>
<keyword evidence="5" id="KW-0521">NADP</keyword>
<dbReference type="STRING" id="1124188.SAMN05444377_106132"/>
<keyword evidence="9" id="KW-1185">Reference proteome</keyword>
<protein>
    <submittedName>
        <fullName evidence="8">Nitroreductase</fullName>
    </submittedName>
</protein>
<evidence type="ECO:0000313" key="8">
    <source>
        <dbReference type="EMBL" id="SHF31144.1"/>
    </source>
</evidence>